<sequence length="706" mass="80542">MDTVKKLAAVAIGYDEKGMYDAAIVGYIKCIEEAMERIKIDTNQTDKAQLGSLIAKFIERAELLKGMNRVTVTHEMFPQVPNSILDVSDSPTIVSRPTSSNEGLSIEEIKVLMKTSCINNIKYMPFLDVDLAEKFTGQGHFKDIDGPLKLAQKQKERLVKWESIKKLTADNATPVMIHSLDCRAVKQTVVSDCSLVASLCITADYERKFKKQLISKIIFPQRNGIPIYNPYGKYMVLLYVNGVKRKVIIDDYLPVGDNNRLLCSLSKNKDFWVSLIEKAYLKMMGGYDFCGSSSNIDLYCLTGFIPERISLKSTPDKPVDHESIFAKLCSRFVKGHCLITLATGPLSKEEQERTGLVELHAYGLLDLRDVHGLKLIKLKNPWTHEKWKGKFCEKDLTSWTAELQKTLDYSPLKAQQEEDDGIFWIDYKSLINFFDVFYVNWDPSIFPHFSVVHDEWNSCAGPVKDLYSVSSNPQYTLDVYSEHDACSVWILLTRHITEITDFADNKEYITVMVYEDGKKIYLPFDKKPISNSARINSPHSLSQIMLKGKGKKSLTLVVAQYEKSKTIDYSLRVYATEKVLLKKIVPPYKFSEKTNGKITVDSSTDKSKFLMVLDEGSDRNDLLFELKAPKEYYVSVQLTPVSLKRPNTNKYEIQRSDKYRSGYNILELESVPAGTYRIEVKTYVENQEGAFFLFIHSTCRFKTKPA</sequence>
<dbReference type="WBParaSite" id="RSKR_0000362600.1">
    <property type="protein sequence ID" value="RSKR_0000362600.1"/>
    <property type="gene ID" value="RSKR_0000362600"/>
</dbReference>
<evidence type="ECO:0000313" key="2">
    <source>
        <dbReference type="WBParaSite" id="RSKR_0000362600.1"/>
    </source>
</evidence>
<reference evidence="2" key="1">
    <citation type="submission" date="2016-11" db="UniProtKB">
        <authorList>
            <consortium name="WormBaseParasite"/>
        </authorList>
    </citation>
    <scope>IDENTIFICATION</scope>
    <source>
        <strain evidence="2">KR3021</strain>
    </source>
</reference>
<dbReference type="Proteomes" id="UP000095286">
    <property type="component" value="Unplaced"/>
</dbReference>
<protein>
    <submittedName>
        <fullName evidence="2">Calpain catalytic domain-containing protein</fullName>
    </submittedName>
</protein>
<organism evidence="1 2">
    <name type="scientific">Rhabditophanes sp. KR3021</name>
    <dbReference type="NCBI Taxonomy" id="114890"/>
    <lineage>
        <taxon>Eukaryota</taxon>
        <taxon>Metazoa</taxon>
        <taxon>Ecdysozoa</taxon>
        <taxon>Nematoda</taxon>
        <taxon>Chromadorea</taxon>
        <taxon>Rhabditida</taxon>
        <taxon>Tylenchina</taxon>
        <taxon>Panagrolaimomorpha</taxon>
        <taxon>Strongyloidoidea</taxon>
        <taxon>Alloionematidae</taxon>
        <taxon>Rhabditophanes</taxon>
    </lineage>
</organism>
<proteinExistence type="predicted"/>
<name>A0AC35TRK0_9BILA</name>
<evidence type="ECO:0000313" key="1">
    <source>
        <dbReference type="Proteomes" id="UP000095286"/>
    </source>
</evidence>
<accession>A0AC35TRK0</accession>